<keyword evidence="3" id="KW-1185">Reference proteome</keyword>
<dbReference type="InterPro" id="IPR001155">
    <property type="entry name" value="OxRdtase_FMN_N"/>
</dbReference>
<protein>
    <submittedName>
        <fullName evidence="2">FMN-linked oxidoreductase</fullName>
    </submittedName>
</protein>
<dbReference type="Gene3D" id="3.20.20.70">
    <property type="entry name" value="Aldolase class I"/>
    <property type="match status" value="1"/>
</dbReference>
<dbReference type="InterPro" id="IPR045247">
    <property type="entry name" value="Oye-like"/>
</dbReference>
<name>A0A9P5QBS7_9AGAR</name>
<evidence type="ECO:0000313" key="2">
    <source>
        <dbReference type="EMBL" id="KAF9078523.1"/>
    </source>
</evidence>
<dbReference type="PANTHER" id="PTHR22893">
    <property type="entry name" value="NADH OXIDOREDUCTASE-RELATED"/>
    <property type="match status" value="1"/>
</dbReference>
<dbReference type="PANTHER" id="PTHR22893:SF91">
    <property type="entry name" value="NADPH DEHYDROGENASE 2-RELATED"/>
    <property type="match status" value="1"/>
</dbReference>
<sequence length="378" mass="41341">MALTKSRVQISTEAQMSATTYKLFTPIKVGNMSLEHRVVMAPMTRLRTTATGSPLNVVKEYYSQRASTPGTLIITEGTVIGIDGAGLRGAPGIWSEEQITAWKEIANAVHAKKCYIYLQIVAMGRVAKSAVLKAMNATSHDVVSPGDIPIPGGEVPRPMTLEEIKTSLALFAEAAVNAVHKAGFDGVEIHGANGYLVDQFIQDVSNNRTDEYGGSIKNRARYPLEVVDAITKAVGEERTSIRFSPWAKDTVKAMGMKNPIPTYTYLISQLKEKYPNLSYLHLIQSRALDNPAESNEPLFDIWSPRPLIVADGFTRDAALSFAERDGFLIAFGKHFISNPDLPGRLEAVLPLSDYDQSTFYGGDDSGKGYTDYAFAPRN</sequence>
<dbReference type="CDD" id="cd02933">
    <property type="entry name" value="OYE_like_FMN"/>
    <property type="match status" value="1"/>
</dbReference>
<evidence type="ECO:0000313" key="3">
    <source>
        <dbReference type="Proteomes" id="UP000772434"/>
    </source>
</evidence>
<dbReference type="GO" id="GO:0003959">
    <property type="term" value="F:NADPH dehydrogenase activity"/>
    <property type="evidence" value="ECO:0007669"/>
    <property type="project" value="TreeGrafter"/>
</dbReference>
<dbReference type="Proteomes" id="UP000772434">
    <property type="component" value="Unassembled WGS sequence"/>
</dbReference>
<organism evidence="2 3">
    <name type="scientific">Rhodocollybia butyracea</name>
    <dbReference type="NCBI Taxonomy" id="206335"/>
    <lineage>
        <taxon>Eukaryota</taxon>
        <taxon>Fungi</taxon>
        <taxon>Dikarya</taxon>
        <taxon>Basidiomycota</taxon>
        <taxon>Agaricomycotina</taxon>
        <taxon>Agaricomycetes</taxon>
        <taxon>Agaricomycetidae</taxon>
        <taxon>Agaricales</taxon>
        <taxon>Marasmiineae</taxon>
        <taxon>Omphalotaceae</taxon>
        <taxon>Rhodocollybia</taxon>
    </lineage>
</organism>
<proteinExistence type="predicted"/>
<dbReference type="OrthoDB" id="276546at2759"/>
<comment type="caution">
    <text evidence="2">The sequence shown here is derived from an EMBL/GenBank/DDBJ whole genome shotgun (WGS) entry which is preliminary data.</text>
</comment>
<dbReference type="Pfam" id="PF00724">
    <property type="entry name" value="Oxidored_FMN"/>
    <property type="match status" value="1"/>
</dbReference>
<accession>A0A9P5QBS7</accession>
<gene>
    <name evidence="2" type="ORF">BDP27DRAFT_14826</name>
</gene>
<dbReference type="EMBL" id="JADNRY010000001">
    <property type="protein sequence ID" value="KAF9078523.1"/>
    <property type="molecule type" value="Genomic_DNA"/>
</dbReference>
<evidence type="ECO:0000259" key="1">
    <source>
        <dbReference type="Pfam" id="PF00724"/>
    </source>
</evidence>
<reference evidence="2" key="1">
    <citation type="submission" date="2020-11" db="EMBL/GenBank/DDBJ databases">
        <authorList>
            <consortium name="DOE Joint Genome Institute"/>
            <person name="Ahrendt S."/>
            <person name="Riley R."/>
            <person name="Andreopoulos W."/>
            <person name="Labutti K."/>
            <person name="Pangilinan J."/>
            <person name="Ruiz-Duenas F.J."/>
            <person name="Barrasa J.M."/>
            <person name="Sanchez-Garcia M."/>
            <person name="Camarero S."/>
            <person name="Miyauchi S."/>
            <person name="Serrano A."/>
            <person name="Linde D."/>
            <person name="Babiker R."/>
            <person name="Drula E."/>
            <person name="Ayuso-Fernandez I."/>
            <person name="Pacheco R."/>
            <person name="Padilla G."/>
            <person name="Ferreira P."/>
            <person name="Barriuso J."/>
            <person name="Kellner H."/>
            <person name="Castanera R."/>
            <person name="Alfaro M."/>
            <person name="Ramirez L."/>
            <person name="Pisabarro A.G."/>
            <person name="Kuo A."/>
            <person name="Tritt A."/>
            <person name="Lipzen A."/>
            <person name="He G."/>
            <person name="Yan M."/>
            <person name="Ng V."/>
            <person name="Cullen D."/>
            <person name="Martin F."/>
            <person name="Rosso M.-N."/>
            <person name="Henrissat B."/>
            <person name="Hibbett D."/>
            <person name="Martinez A.T."/>
            <person name="Grigoriev I.V."/>
        </authorList>
    </citation>
    <scope>NUCLEOTIDE SEQUENCE</scope>
    <source>
        <strain evidence="2">AH 40177</strain>
    </source>
</reference>
<feature type="domain" description="NADH:flavin oxidoreductase/NADH oxidase N-terminal" evidence="1">
    <location>
        <begin position="22"/>
        <end position="350"/>
    </location>
</feature>
<dbReference type="InterPro" id="IPR013785">
    <property type="entry name" value="Aldolase_TIM"/>
</dbReference>
<dbReference type="SUPFAM" id="SSF51395">
    <property type="entry name" value="FMN-linked oxidoreductases"/>
    <property type="match status" value="1"/>
</dbReference>
<dbReference type="GO" id="GO:0010181">
    <property type="term" value="F:FMN binding"/>
    <property type="evidence" value="ECO:0007669"/>
    <property type="project" value="InterPro"/>
</dbReference>
<dbReference type="AlphaFoldDB" id="A0A9P5QBS7"/>